<evidence type="ECO:0000313" key="7">
    <source>
        <dbReference type="EMBL" id="HFZ08648.1"/>
    </source>
</evidence>
<comment type="function">
    <text evidence="6">Peptidoglycan polymerase that is essential for cell wall elongation.</text>
</comment>
<dbReference type="GO" id="GO:0032153">
    <property type="term" value="C:cell division site"/>
    <property type="evidence" value="ECO:0007669"/>
    <property type="project" value="TreeGrafter"/>
</dbReference>
<dbReference type="GO" id="GO:0051301">
    <property type="term" value="P:cell division"/>
    <property type="evidence" value="ECO:0007669"/>
    <property type="project" value="InterPro"/>
</dbReference>
<keyword evidence="2 6" id="KW-0812">Transmembrane</keyword>
<protein>
    <recommendedName>
        <fullName evidence="6">Peptidoglycan glycosyltransferase RodA</fullName>
        <shortName evidence="6">PGT</shortName>
        <ecNumber evidence="6">2.4.99.28</ecNumber>
    </recommendedName>
    <alternativeName>
        <fullName evidence="6">Cell elongation protein RodA</fullName>
    </alternativeName>
    <alternativeName>
        <fullName evidence="6">Cell wall polymerase</fullName>
    </alternativeName>
    <alternativeName>
        <fullName evidence="6">Peptidoglycan polymerase</fullName>
        <shortName evidence="6">PG polymerase</shortName>
    </alternativeName>
</protein>
<feature type="transmembrane region" description="Helical" evidence="6">
    <location>
        <begin position="9"/>
        <end position="29"/>
    </location>
</feature>
<dbReference type="GO" id="GO:0015648">
    <property type="term" value="F:lipid-linked peptidoglycan transporter activity"/>
    <property type="evidence" value="ECO:0007669"/>
    <property type="project" value="TreeGrafter"/>
</dbReference>
<feature type="transmembrane region" description="Helical" evidence="6">
    <location>
        <begin position="153"/>
        <end position="169"/>
    </location>
</feature>
<comment type="similarity">
    <text evidence="6">Belongs to the SEDS family. MrdB/RodA subfamily.</text>
</comment>
<keyword evidence="5 6" id="KW-0472">Membrane</keyword>
<dbReference type="Pfam" id="PF01098">
    <property type="entry name" value="FTSW_RODA_SPOVE"/>
    <property type="match status" value="1"/>
</dbReference>
<feature type="transmembrane region" description="Helical" evidence="6">
    <location>
        <begin position="176"/>
        <end position="198"/>
    </location>
</feature>
<keyword evidence="4 6" id="KW-1133">Transmembrane helix</keyword>
<evidence type="ECO:0000256" key="2">
    <source>
        <dbReference type="ARBA" id="ARBA00022692"/>
    </source>
</evidence>
<keyword evidence="6" id="KW-0961">Cell wall biogenesis/degradation</keyword>
<dbReference type="AlphaFoldDB" id="A0A7V3J9M7"/>
<feature type="transmembrane region" description="Helical" evidence="6">
    <location>
        <begin position="265"/>
        <end position="294"/>
    </location>
</feature>
<feature type="transmembrane region" description="Helical" evidence="6">
    <location>
        <begin position="306"/>
        <end position="328"/>
    </location>
</feature>
<dbReference type="PANTHER" id="PTHR30474:SF1">
    <property type="entry name" value="PEPTIDOGLYCAN GLYCOSYLTRANSFERASE MRDB"/>
    <property type="match status" value="1"/>
</dbReference>
<comment type="pathway">
    <text evidence="6">Cell wall biogenesis; peptidoglycan biosynthesis.</text>
</comment>
<evidence type="ECO:0000256" key="4">
    <source>
        <dbReference type="ARBA" id="ARBA00022989"/>
    </source>
</evidence>
<evidence type="ECO:0000256" key="5">
    <source>
        <dbReference type="ARBA" id="ARBA00023136"/>
    </source>
</evidence>
<evidence type="ECO:0000256" key="1">
    <source>
        <dbReference type="ARBA" id="ARBA00004141"/>
    </source>
</evidence>
<dbReference type="GO" id="GO:0008955">
    <property type="term" value="F:peptidoglycan glycosyltransferase activity"/>
    <property type="evidence" value="ECO:0007669"/>
    <property type="project" value="UniProtKB-UniRule"/>
</dbReference>
<keyword evidence="6" id="KW-0328">Glycosyltransferase</keyword>
<keyword evidence="6" id="KW-0808">Transferase</keyword>
<gene>
    <name evidence="6 7" type="primary">rodA</name>
    <name evidence="7" type="ORF">ENV41_00740</name>
</gene>
<dbReference type="PANTHER" id="PTHR30474">
    <property type="entry name" value="CELL CYCLE PROTEIN"/>
    <property type="match status" value="1"/>
</dbReference>
<keyword evidence="6" id="KW-1003">Cell membrane</keyword>
<dbReference type="EMBL" id="DTGG01000023">
    <property type="protein sequence ID" value="HFZ08648.1"/>
    <property type="molecule type" value="Genomic_DNA"/>
</dbReference>
<dbReference type="GO" id="GO:0008360">
    <property type="term" value="P:regulation of cell shape"/>
    <property type="evidence" value="ECO:0007669"/>
    <property type="project" value="UniProtKB-KW"/>
</dbReference>
<organism evidence="7">
    <name type="scientific">candidate division CPR3 bacterium</name>
    <dbReference type="NCBI Taxonomy" id="2268181"/>
    <lineage>
        <taxon>Bacteria</taxon>
        <taxon>Bacteria division CPR3</taxon>
    </lineage>
</organism>
<feature type="transmembrane region" description="Helical" evidence="6">
    <location>
        <begin position="130"/>
        <end position="147"/>
    </location>
</feature>
<evidence type="ECO:0000256" key="6">
    <source>
        <dbReference type="HAMAP-Rule" id="MF_02079"/>
    </source>
</evidence>
<accession>A0A7V3J9M7</accession>
<sequence>MKIQTIDWLLYIVTVLLVTFGVVVIYSITYGQGTTKNFAQYQIIFAAFGFMLLLLFSILDYRTLKVVAYPFYAILLFLLIVLLFTPYGKTTFGATRWLNLGFFQFQPSELFKLASIIAVAKICSSAELSLKHFVFAVILVLLPVILVLQQPDFGTSIVLLLTGAVIILTSHFEKRYLFVLAGFVALFASVFILAAFSVKPFNYLLKDYQRERIHTFLNPQNDPFGAGYNVSQSVIAIGAGGVFGRGLGYGSQSQLNFIPSKHTDFIFAVAAEAFGFVGASILLGLFFVLFLRILRVAKKAQDNFGTLLAYGILTYFVVSVFVNVGMTMGLLPATGIPLPMISYGGTSLITSLIAIGICQSVIIRHKKITF</sequence>
<comment type="catalytic activity">
    <reaction evidence="6">
        <text>[GlcNAc-(1-&gt;4)-Mur2Ac(oyl-L-Ala-gamma-D-Glu-L-Lys-D-Ala-D-Ala)](n)-di-trans,octa-cis-undecaprenyl diphosphate + beta-D-GlcNAc-(1-&gt;4)-Mur2Ac(oyl-L-Ala-gamma-D-Glu-L-Lys-D-Ala-D-Ala)-di-trans,octa-cis-undecaprenyl diphosphate = [GlcNAc-(1-&gt;4)-Mur2Ac(oyl-L-Ala-gamma-D-Glu-L-Lys-D-Ala-D-Ala)](n+1)-di-trans,octa-cis-undecaprenyl diphosphate + di-trans,octa-cis-undecaprenyl diphosphate + H(+)</text>
        <dbReference type="Rhea" id="RHEA:23708"/>
        <dbReference type="Rhea" id="RHEA-COMP:9602"/>
        <dbReference type="Rhea" id="RHEA-COMP:9603"/>
        <dbReference type="ChEBI" id="CHEBI:15378"/>
        <dbReference type="ChEBI" id="CHEBI:58405"/>
        <dbReference type="ChEBI" id="CHEBI:60033"/>
        <dbReference type="ChEBI" id="CHEBI:78435"/>
        <dbReference type="EC" id="2.4.99.28"/>
    </reaction>
</comment>
<reference evidence="7" key="1">
    <citation type="journal article" date="2020" name="mSystems">
        <title>Genome- and Community-Level Interaction Insights into Carbon Utilization and Element Cycling Functions of Hydrothermarchaeota in Hydrothermal Sediment.</title>
        <authorList>
            <person name="Zhou Z."/>
            <person name="Liu Y."/>
            <person name="Xu W."/>
            <person name="Pan J."/>
            <person name="Luo Z.H."/>
            <person name="Li M."/>
        </authorList>
    </citation>
    <scope>NUCLEOTIDE SEQUENCE [LARGE SCALE GENOMIC DNA]</scope>
    <source>
        <strain evidence="7">SpSt-757</strain>
    </source>
</reference>
<feature type="transmembrane region" description="Helical" evidence="6">
    <location>
        <begin position="105"/>
        <end position="123"/>
    </location>
</feature>
<evidence type="ECO:0000256" key="3">
    <source>
        <dbReference type="ARBA" id="ARBA00022960"/>
    </source>
</evidence>
<dbReference type="GO" id="GO:0009252">
    <property type="term" value="P:peptidoglycan biosynthetic process"/>
    <property type="evidence" value="ECO:0007669"/>
    <property type="project" value="UniProtKB-UniRule"/>
</dbReference>
<feature type="transmembrane region" description="Helical" evidence="6">
    <location>
        <begin position="340"/>
        <end position="363"/>
    </location>
</feature>
<dbReference type="NCBIfam" id="TIGR02210">
    <property type="entry name" value="rodA_shape"/>
    <property type="match status" value="1"/>
</dbReference>
<dbReference type="UniPathway" id="UPA00219"/>
<dbReference type="EC" id="2.4.99.28" evidence="6"/>
<dbReference type="InterPro" id="IPR001182">
    <property type="entry name" value="FtsW/RodA"/>
</dbReference>
<proteinExistence type="inferred from homology"/>
<dbReference type="GO" id="GO:0005886">
    <property type="term" value="C:plasma membrane"/>
    <property type="evidence" value="ECO:0007669"/>
    <property type="project" value="UniProtKB-SubCell"/>
</dbReference>
<name>A0A7V3J9M7_UNCC3</name>
<dbReference type="HAMAP" id="MF_02079">
    <property type="entry name" value="PGT_RodA"/>
    <property type="match status" value="1"/>
</dbReference>
<feature type="transmembrane region" description="Helical" evidence="6">
    <location>
        <begin position="66"/>
        <end position="85"/>
    </location>
</feature>
<dbReference type="GO" id="GO:0071555">
    <property type="term" value="P:cell wall organization"/>
    <property type="evidence" value="ECO:0007669"/>
    <property type="project" value="UniProtKB-KW"/>
</dbReference>
<feature type="transmembrane region" description="Helical" evidence="6">
    <location>
        <begin position="41"/>
        <end position="59"/>
    </location>
</feature>
<comment type="subcellular location">
    <subcellularLocation>
        <location evidence="6">Cell membrane</location>
        <topology evidence="6">Multi-pass membrane protein</topology>
    </subcellularLocation>
    <subcellularLocation>
        <location evidence="1">Membrane</location>
        <topology evidence="1">Multi-pass membrane protein</topology>
    </subcellularLocation>
</comment>
<dbReference type="InterPro" id="IPR011923">
    <property type="entry name" value="RodA/MrdB"/>
</dbReference>
<comment type="caution">
    <text evidence="7">The sequence shown here is derived from an EMBL/GenBank/DDBJ whole genome shotgun (WGS) entry which is preliminary data.</text>
</comment>
<keyword evidence="3 6" id="KW-0133">Cell shape</keyword>
<keyword evidence="6" id="KW-0573">Peptidoglycan synthesis</keyword>